<name>A0A9P9AA05_9PEZI</name>
<feature type="transmembrane region" description="Helical" evidence="2">
    <location>
        <begin position="63"/>
        <end position="89"/>
    </location>
</feature>
<evidence type="ECO:0000313" key="4">
    <source>
        <dbReference type="Proteomes" id="UP000770015"/>
    </source>
</evidence>
<dbReference type="PANTHER" id="PTHR37576">
    <property type="entry name" value="DEFECT AT LOW TEMPERATURE PROTEIN 1"/>
    <property type="match status" value="1"/>
</dbReference>
<keyword evidence="2" id="KW-0812">Transmembrane</keyword>
<dbReference type="EMBL" id="JAGSXJ010000012">
    <property type="protein sequence ID" value="KAH6686692.1"/>
    <property type="molecule type" value="Genomic_DNA"/>
</dbReference>
<dbReference type="InterPro" id="IPR021514">
    <property type="entry name" value="DUF3176"/>
</dbReference>
<dbReference type="OrthoDB" id="5357734at2759"/>
<keyword evidence="4" id="KW-1185">Reference proteome</keyword>
<sequence>MSYSGRTEYHSHWEDGHDSDVALQPLEPEQGSHVYQVVAQGPDRTEPSQAVPLNIKRPWKPGFFSSFPVLGILSAVLGVAFTGLAIALIRSCDKLETSDWTFPYQPSVLLAATSAISNALLATAFSSGAGVYFWRQAVKGHKLTDLHYNWHGGQGPTGALTSLVHFKAVHVSLVCLFVSLTAIVRGPLFQQSLRVETDVHWTKGNFSFPIARTVDSSWGGRVSSNVANVIYSTNFSSVVAGFHNREAMTVPSVPCDNCTVSVEGFGFYAECSTSRTPFNMTQHFRNHIDLFSVNITVPVSEEHAPADLTVSVRRKLTQECVGLLQVEVCRVKPATLRYDIELDNGVVTLVHDSWRDDGRLAPVTLLSPSAGGGTLGALHHYAETTFKSTFNTKKDATSGLWDYDTTGTLGSIYLAGDDARGCAAYFGKDNPMDEIINTLRAIAFRMALKAGALEGESGLQLVPYSTRLVRTIYAADYITLSVAVTFSILATVVTLTVFWGWLALGRTVSLSPLELGVAFSPNNGAFVGFDGNSSPDDMAEFYKKRDDEPEVQYGVSQSTGYLGMHEQTQTARPRRGQEL</sequence>
<organism evidence="3 4">
    <name type="scientific">Plectosphaerella plurivora</name>
    <dbReference type="NCBI Taxonomy" id="936078"/>
    <lineage>
        <taxon>Eukaryota</taxon>
        <taxon>Fungi</taxon>
        <taxon>Dikarya</taxon>
        <taxon>Ascomycota</taxon>
        <taxon>Pezizomycotina</taxon>
        <taxon>Sordariomycetes</taxon>
        <taxon>Hypocreomycetidae</taxon>
        <taxon>Glomerellales</taxon>
        <taxon>Plectosphaerellaceae</taxon>
        <taxon>Plectosphaerella</taxon>
    </lineage>
</organism>
<keyword evidence="2" id="KW-1133">Transmembrane helix</keyword>
<evidence type="ECO:0000313" key="3">
    <source>
        <dbReference type="EMBL" id="KAH6686692.1"/>
    </source>
</evidence>
<dbReference type="Pfam" id="PF11374">
    <property type="entry name" value="DUF3176"/>
    <property type="match status" value="1"/>
</dbReference>
<proteinExistence type="predicted"/>
<feature type="region of interest" description="Disordered" evidence="1">
    <location>
        <begin position="558"/>
        <end position="579"/>
    </location>
</feature>
<evidence type="ECO:0000256" key="1">
    <source>
        <dbReference type="SAM" id="MobiDB-lite"/>
    </source>
</evidence>
<gene>
    <name evidence="3" type="ORF">F5X68DRAFT_232034</name>
</gene>
<reference evidence="3" key="1">
    <citation type="journal article" date="2021" name="Nat. Commun.">
        <title>Genetic determinants of endophytism in the Arabidopsis root mycobiome.</title>
        <authorList>
            <person name="Mesny F."/>
            <person name="Miyauchi S."/>
            <person name="Thiergart T."/>
            <person name="Pickel B."/>
            <person name="Atanasova L."/>
            <person name="Karlsson M."/>
            <person name="Huettel B."/>
            <person name="Barry K.W."/>
            <person name="Haridas S."/>
            <person name="Chen C."/>
            <person name="Bauer D."/>
            <person name="Andreopoulos W."/>
            <person name="Pangilinan J."/>
            <person name="LaButti K."/>
            <person name="Riley R."/>
            <person name="Lipzen A."/>
            <person name="Clum A."/>
            <person name="Drula E."/>
            <person name="Henrissat B."/>
            <person name="Kohler A."/>
            <person name="Grigoriev I.V."/>
            <person name="Martin F.M."/>
            <person name="Hacquard S."/>
        </authorList>
    </citation>
    <scope>NUCLEOTIDE SEQUENCE</scope>
    <source>
        <strain evidence="3">MPI-SDFR-AT-0117</strain>
    </source>
</reference>
<protein>
    <submittedName>
        <fullName evidence="3">Uncharacterized protein</fullName>
    </submittedName>
</protein>
<dbReference type="AlphaFoldDB" id="A0A9P9AA05"/>
<dbReference type="PANTHER" id="PTHR37576:SF2">
    <property type="entry name" value="DEFECT AT LOW TEMPERATURE PROTEIN 1"/>
    <property type="match status" value="1"/>
</dbReference>
<evidence type="ECO:0000256" key="2">
    <source>
        <dbReference type="SAM" id="Phobius"/>
    </source>
</evidence>
<keyword evidence="2" id="KW-0472">Membrane</keyword>
<accession>A0A9P9AA05</accession>
<dbReference type="Proteomes" id="UP000770015">
    <property type="component" value="Unassembled WGS sequence"/>
</dbReference>
<feature type="transmembrane region" description="Helical" evidence="2">
    <location>
        <begin position="109"/>
        <end position="134"/>
    </location>
</feature>
<feature type="transmembrane region" description="Helical" evidence="2">
    <location>
        <begin position="477"/>
        <end position="502"/>
    </location>
</feature>
<feature type="compositionally biased region" description="Polar residues" evidence="1">
    <location>
        <begin position="558"/>
        <end position="571"/>
    </location>
</feature>
<comment type="caution">
    <text evidence="3">The sequence shown here is derived from an EMBL/GenBank/DDBJ whole genome shotgun (WGS) entry which is preliminary data.</text>
</comment>